<feature type="transmembrane region" description="Helical" evidence="6">
    <location>
        <begin position="274"/>
        <end position="294"/>
    </location>
</feature>
<feature type="transmembrane region" description="Helical" evidence="6">
    <location>
        <begin position="245"/>
        <end position="262"/>
    </location>
</feature>
<feature type="domain" description="Major facilitator superfamily (MFS) profile" evidence="7">
    <location>
        <begin position="9"/>
        <end position="394"/>
    </location>
</feature>
<dbReference type="Proteomes" id="UP000032439">
    <property type="component" value="Unassembled WGS sequence"/>
</dbReference>
<evidence type="ECO:0000256" key="6">
    <source>
        <dbReference type="SAM" id="Phobius"/>
    </source>
</evidence>
<dbReference type="PANTHER" id="PTHR43124:SF3">
    <property type="entry name" value="CHLORAMPHENICOL EFFLUX PUMP RV0191"/>
    <property type="match status" value="1"/>
</dbReference>
<comment type="subcellular location">
    <subcellularLocation>
        <location evidence="1">Cell membrane</location>
        <topology evidence="1">Multi-pass membrane protein</topology>
    </subcellularLocation>
</comment>
<sequence length="406" mass="42765">MHMDADRQTKTAIQLATLISMLSIGSLMMIMPLGPDFFRELDMPADRIGYLAGAATLAAALGSALSAAWLDRFERKPVLLTLLVLRFALLGACAGASDAHQLTWLFVLSAFIAGPLGAVLMASLLDLIPPAERGRQLARLAMGFSLAAIVVTPLALELARWLGWRAPMLGVAAVGLALAFGCHILFPNPQPHPRPPGVLRPLLRSPLCLGALALVALQMFSHFLLVPHFSAFFQFNLGFAREHIGVLYLCGGLASLAAVRLGGSWIDRGHARRLVLSSSGLLALITLLGFALLVPLPLLLVFSLFMALSTLRTSSTTTVAASIPAPHQRAAFMALHGSVSNVAAGLGSLASAAYLGTTADGELTGFEHLAGFHVVLTLTAGATLLLLLAALRRHGHLPTPITTSRA</sequence>
<evidence type="ECO:0000313" key="9">
    <source>
        <dbReference type="Proteomes" id="UP000032439"/>
    </source>
</evidence>
<dbReference type="Pfam" id="PF07690">
    <property type="entry name" value="MFS_1"/>
    <property type="match status" value="1"/>
</dbReference>
<feature type="transmembrane region" description="Helical" evidence="6">
    <location>
        <begin position="137"/>
        <end position="156"/>
    </location>
</feature>
<feature type="transmembrane region" description="Helical" evidence="6">
    <location>
        <begin position="370"/>
        <end position="391"/>
    </location>
</feature>
<dbReference type="InterPro" id="IPR020846">
    <property type="entry name" value="MFS_dom"/>
</dbReference>
<accession>A0A0D7E9E0</accession>
<dbReference type="SUPFAM" id="SSF103473">
    <property type="entry name" value="MFS general substrate transporter"/>
    <property type="match status" value="1"/>
</dbReference>
<evidence type="ECO:0000256" key="3">
    <source>
        <dbReference type="ARBA" id="ARBA00022692"/>
    </source>
</evidence>
<dbReference type="InterPro" id="IPR036259">
    <property type="entry name" value="MFS_trans_sf"/>
</dbReference>
<name>A0A0D7E9E0_STUST</name>
<keyword evidence="3 6" id="KW-0812">Transmembrane</keyword>
<evidence type="ECO:0000313" key="8">
    <source>
        <dbReference type="EMBL" id="KIZ37383.1"/>
    </source>
</evidence>
<dbReference type="PATRIC" id="fig|316.110.peg.3561"/>
<dbReference type="GO" id="GO:0005886">
    <property type="term" value="C:plasma membrane"/>
    <property type="evidence" value="ECO:0007669"/>
    <property type="project" value="UniProtKB-SubCell"/>
</dbReference>
<comment type="caution">
    <text evidence="8">The sequence shown here is derived from an EMBL/GenBank/DDBJ whole genome shotgun (WGS) entry which is preliminary data.</text>
</comment>
<protein>
    <submittedName>
        <fullName evidence="8">Major facilitator transporter</fullName>
    </submittedName>
</protein>
<dbReference type="InterPro" id="IPR050189">
    <property type="entry name" value="MFS_Efflux_Transporters"/>
</dbReference>
<feature type="transmembrane region" description="Helical" evidence="6">
    <location>
        <begin position="207"/>
        <end position="225"/>
    </location>
</feature>
<dbReference type="AlphaFoldDB" id="A0A0D7E9E0"/>
<feature type="transmembrane region" description="Helical" evidence="6">
    <location>
        <begin position="77"/>
        <end position="97"/>
    </location>
</feature>
<evidence type="ECO:0000259" key="7">
    <source>
        <dbReference type="PROSITE" id="PS50850"/>
    </source>
</evidence>
<keyword evidence="5 6" id="KW-0472">Membrane</keyword>
<feature type="transmembrane region" description="Helical" evidence="6">
    <location>
        <begin position="50"/>
        <end position="70"/>
    </location>
</feature>
<reference evidence="8 9" key="1">
    <citation type="submission" date="2014-11" db="EMBL/GenBank/DDBJ databases">
        <title>Genomics and ecophysiology of heterotrophic nitrogen fixing bacteria isolated from estuarine surface water.</title>
        <authorList>
            <person name="Bentzon-Tilia M."/>
            <person name="Severin I."/>
            <person name="Hansen L.H."/>
            <person name="Riemann L."/>
        </authorList>
    </citation>
    <scope>NUCLEOTIDE SEQUENCE [LARGE SCALE GENOMIC DNA]</scope>
    <source>
        <strain evidence="8 9">BAL361</strain>
    </source>
</reference>
<evidence type="ECO:0000256" key="1">
    <source>
        <dbReference type="ARBA" id="ARBA00004651"/>
    </source>
</evidence>
<evidence type="ECO:0000256" key="4">
    <source>
        <dbReference type="ARBA" id="ARBA00022989"/>
    </source>
</evidence>
<dbReference type="PANTHER" id="PTHR43124">
    <property type="entry name" value="PURINE EFFLUX PUMP PBUE"/>
    <property type="match status" value="1"/>
</dbReference>
<gene>
    <name evidence="8" type="ORF">LO50_05865</name>
</gene>
<feature type="transmembrane region" description="Helical" evidence="6">
    <location>
        <begin position="168"/>
        <end position="186"/>
    </location>
</feature>
<evidence type="ECO:0000256" key="2">
    <source>
        <dbReference type="ARBA" id="ARBA00022475"/>
    </source>
</evidence>
<dbReference type="EMBL" id="JXXD01000042">
    <property type="protein sequence ID" value="KIZ37383.1"/>
    <property type="molecule type" value="Genomic_DNA"/>
</dbReference>
<keyword evidence="4 6" id="KW-1133">Transmembrane helix</keyword>
<evidence type="ECO:0000256" key="5">
    <source>
        <dbReference type="ARBA" id="ARBA00023136"/>
    </source>
</evidence>
<feature type="transmembrane region" description="Helical" evidence="6">
    <location>
        <begin position="12"/>
        <end position="30"/>
    </location>
</feature>
<dbReference type="InterPro" id="IPR011701">
    <property type="entry name" value="MFS"/>
</dbReference>
<organism evidence="8 9">
    <name type="scientific">Stutzerimonas stutzeri</name>
    <name type="common">Pseudomonas stutzeri</name>
    <dbReference type="NCBI Taxonomy" id="316"/>
    <lineage>
        <taxon>Bacteria</taxon>
        <taxon>Pseudomonadati</taxon>
        <taxon>Pseudomonadota</taxon>
        <taxon>Gammaproteobacteria</taxon>
        <taxon>Pseudomonadales</taxon>
        <taxon>Pseudomonadaceae</taxon>
        <taxon>Stutzerimonas</taxon>
    </lineage>
</organism>
<feature type="transmembrane region" description="Helical" evidence="6">
    <location>
        <begin position="103"/>
        <end position="125"/>
    </location>
</feature>
<dbReference type="Gene3D" id="1.20.1250.20">
    <property type="entry name" value="MFS general substrate transporter like domains"/>
    <property type="match status" value="1"/>
</dbReference>
<keyword evidence="2" id="KW-1003">Cell membrane</keyword>
<proteinExistence type="predicted"/>
<dbReference type="GO" id="GO:0022857">
    <property type="term" value="F:transmembrane transporter activity"/>
    <property type="evidence" value="ECO:0007669"/>
    <property type="project" value="InterPro"/>
</dbReference>
<dbReference type="PROSITE" id="PS50850">
    <property type="entry name" value="MFS"/>
    <property type="match status" value="1"/>
</dbReference>